<dbReference type="InterPro" id="IPR036628">
    <property type="entry name" value="Clp_N_dom_sf"/>
</dbReference>
<dbReference type="PROSITE" id="PS51903">
    <property type="entry name" value="CLP_R"/>
    <property type="match status" value="1"/>
</dbReference>
<dbReference type="STRING" id="3880.A0A072VMZ1"/>
<dbReference type="HOGENOM" id="CLU_898251_0_0_1"/>
<name>A0A072VMZ1_MEDTR</name>
<dbReference type="InterPro" id="IPR027417">
    <property type="entry name" value="P-loop_NTPase"/>
</dbReference>
<dbReference type="GO" id="GO:0034605">
    <property type="term" value="P:cellular response to heat"/>
    <property type="evidence" value="ECO:0000318"/>
    <property type="project" value="GO_Central"/>
</dbReference>
<keyword evidence="1 4" id="KW-0677">Repeat</keyword>
<evidence type="ECO:0000256" key="3">
    <source>
        <dbReference type="ARBA" id="ARBA00022840"/>
    </source>
</evidence>
<accession>A0A072VMZ1</accession>
<dbReference type="PANTHER" id="PTHR11638">
    <property type="entry name" value="ATP-DEPENDENT CLP PROTEASE"/>
    <property type="match status" value="1"/>
</dbReference>
<keyword evidence="6" id="KW-0645">Protease</keyword>
<dbReference type="EMBL" id="CM001217">
    <property type="protein sequence ID" value="KEH42798.1"/>
    <property type="molecule type" value="Genomic_DNA"/>
</dbReference>
<dbReference type="Pfam" id="PF07724">
    <property type="entry name" value="AAA_2"/>
    <property type="match status" value="1"/>
</dbReference>
<evidence type="ECO:0000256" key="2">
    <source>
        <dbReference type="ARBA" id="ARBA00022741"/>
    </source>
</evidence>
<organism evidence="6 8">
    <name type="scientific">Medicago truncatula</name>
    <name type="common">Barrel medic</name>
    <name type="synonym">Medicago tribuloides</name>
    <dbReference type="NCBI Taxonomy" id="3880"/>
    <lineage>
        <taxon>Eukaryota</taxon>
        <taxon>Viridiplantae</taxon>
        <taxon>Streptophyta</taxon>
        <taxon>Embryophyta</taxon>
        <taxon>Tracheophyta</taxon>
        <taxon>Spermatophyta</taxon>
        <taxon>Magnoliopsida</taxon>
        <taxon>eudicotyledons</taxon>
        <taxon>Gunneridae</taxon>
        <taxon>Pentapetalae</taxon>
        <taxon>rosids</taxon>
        <taxon>fabids</taxon>
        <taxon>Fabales</taxon>
        <taxon>Fabaceae</taxon>
        <taxon>Papilionoideae</taxon>
        <taxon>50 kb inversion clade</taxon>
        <taxon>NPAAA clade</taxon>
        <taxon>Hologalegina</taxon>
        <taxon>IRL clade</taxon>
        <taxon>Trifolieae</taxon>
        <taxon>Medicago</taxon>
    </lineage>
</organism>
<reference evidence="7" key="3">
    <citation type="submission" date="2015-04" db="UniProtKB">
        <authorList>
            <consortium name="EnsemblPlants"/>
        </authorList>
    </citation>
    <scope>IDENTIFICATION</scope>
    <source>
        <strain evidence="7">cv. Jemalong A17</strain>
    </source>
</reference>
<keyword evidence="3 6" id="KW-0067">ATP-binding</keyword>
<evidence type="ECO:0000313" key="7">
    <source>
        <dbReference type="EnsemblPlants" id="KEH42798"/>
    </source>
</evidence>
<dbReference type="SUPFAM" id="SSF81923">
    <property type="entry name" value="Double Clp-N motif"/>
    <property type="match status" value="1"/>
</dbReference>
<dbReference type="AlphaFoldDB" id="A0A072VMZ1"/>
<dbReference type="InterPro" id="IPR050130">
    <property type="entry name" value="ClpA_ClpB"/>
</dbReference>
<reference evidence="6 8" key="2">
    <citation type="journal article" date="2014" name="BMC Genomics">
        <title>An improved genome release (version Mt4.0) for the model legume Medicago truncatula.</title>
        <authorList>
            <person name="Tang H."/>
            <person name="Krishnakumar V."/>
            <person name="Bidwell S."/>
            <person name="Rosen B."/>
            <person name="Chan A."/>
            <person name="Zhou S."/>
            <person name="Gentzbittel L."/>
            <person name="Childs K.L."/>
            <person name="Yandell M."/>
            <person name="Gundlach H."/>
            <person name="Mayer K.F."/>
            <person name="Schwartz D.C."/>
            <person name="Town C.D."/>
        </authorList>
    </citation>
    <scope>GENOME REANNOTATION</scope>
    <source>
        <strain evidence="6">A17</strain>
        <strain evidence="7 8">cv. Jemalong A17</strain>
    </source>
</reference>
<evidence type="ECO:0000256" key="1">
    <source>
        <dbReference type="ARBA" id="ARBA00022737"/>
    </source>
</evidence>
<dbReference type="EnsemblPlants" id="KEH42798">
    <property type="protein sequence ID" value="KEH42798"/>
    <property type="gene ID" value="MTR_1g076440"/>
</dbReference>
<feature type="domain" description="Clp R" evidence="5">
    <location>
        <begin position="1"/>
        <end position="120"/>
    </location>
</feature>
<keyword evidence="2" id="KW-0547">Nucleotide-binding</keyword>
<dbReference type="Gene3D" id="3.40.50.300">
    <property type="entry name" value="P-loop containing nucleotide triphosphate hydrolases"/>
    <property type="match status" value="1"/>
</dbReference>
<gene>
    <name evidence="6" type="ordered locus">MTR_1g076440</name>
</gene>
<dbReference type="GO" id="GO:0006508">
    <property type="term" value="P:proteolysis"/>
    <property type="evidence" value="ECO:0007669"/>
    <property type="project" value="UniProtKB-KW"/>
</dbReference>
<dbReference type="InterPro" id="IPR003959">
    <property type="entry name" value="ATPase_AAA_core"/>
</dbReference>
<dbReference type="Pfam" id="PF02861">
    <property type="entry name" value="Clp_N"/>
    <property type="match status" value="1"/>
</dbReference>
<proteinExistence type="predicted"/>
<evidence type="ECO:0000313" key="8">
    <source>
        <dbReference type="Proteomes" id="UP000002051"/>
    </source>
</evidence>
<dbReference type="GO" id="GO:0008233">
    <property type="term" value="F:peptidase activity"/>
    <property type="evidence" value="ECO:0007669"/>
    <property type="project" value="UniProtKB-KW"/>
</dbReference>
<evidence type="ECO:0000313" key="6">
    <source>
        <dbReference type="EMBL" id="KEH42798.1"/>
    </source>
</evidence>
<dbReference type="SUPFAM" id="SSF52540">
    <property type="entry name" value="P-loop containing nucleoside triphosphate hydrolases"/>
    <property type="match status" value="1"/>
</dbReference>
<dbReference type="GO" id="GO:0005524">
    <property type="term" value="F:ATP binding"/>
    <property type="evidence" value="ECO:0007669"/>
    <property type="project" value="UniProtKB-KW"/>
</dbReference>
<evidence type="ECO:0000259" key="5">
    <source>
        <dbReference type="PROSITE" id="PS51903"/>
    </source>
</evidence>
<evidence type="ECO:0000256" key="4">
    <source>
        <dbReference type="PROSITE-ProRule" id="PRU01251"/>
    </source>
</evidence>
<dbReference type="GO" id="GO:0016887">
    <property type="term" value="F:ATP hydrolysis activity"/>
    <property type="evidence" value="ECO:0000318"/>
    <property type="project" value="GO_Central"/>
</dbReference>
<keyword evidence="6" id="KW-0378">Hydrolase</keyword>
<dbReference type="Proteomes" id="UP000002051">
    <property type="component" value="Unassembled WGS sequence"/>
</dbReference>
<dbReference type="PANTHER" id="PTHR11638:SF155">
    <property type="entry name" value="CHAPERONE PROTEIN CLPC1, CHLOROPLASTIC-LIKE"/>
    <property type="match status" value="1"/>
</dbReference>
<protein>
    <submittedName>
        <fullName evidence="6">ATP-dependent Clp protease ATP-binding subunit</fullName>
    </submittedName>
</protein>
<dbReference type="Gene3D" id="1.10.1780.10">
    <property type="entry name" value="Clp, N-terminal domain"/>
    <property type="match status" value="1"/>
</dbReference>
<keyword evidence="8" id="KW-1185">Reference proteome</keyword>
<dbReference type="InterPro" id="IPR004176">
    <property type="entry name" value="Clp_R_N"/>
</dbReference>
<reference evidence="6 8" key="1">
    <citation type="journal article" date="2011" name="Nature">
        <title>The Medicago genome provides insight into the evolution of rhizobial symbioses.</title>
        <authorList>
            <person name="Young N.D."/>
            <person name="Debelle F."/>
            <person name="Oldroyd G.E."/>
            <person name="Geurts R."/>
            <person name="Cannon S.B."/>
            <person name="Udvardi M.K."/>
            <person name="Benedito V.A."/>
            <person name="Mayer K.F."/>
            <person name="Gouzy J."/>
            <person name="Schoof H."/>
            <person name="Van de Peer Y."/>
            <person name="Proost S."/>
            <person name="Cook D.R."/>
            <person name="Meyers B.C."/>
            <person name="Spannagl M."/>
            <person name="Cheung F."/>
            <person name="De Mita S."/>
            <person name="Krishnakumar V."/>
            <person name="Gundlach H."/>
            <person name="Zhou S."/>
            <person name="Mudge J."/>
            <person name="Bharti A.K."/>
            <person name="Murray J.D."/>
            <person name="Naoumkina M.A."/>
            <person name="Rosen B."/>
            <person name="Silverstein K.A."/>
            <person name="Tang H."/>
            <person name="Rombauts S."/>
            <person name="Zhao P.X."/>
            <person name="Zhou P."/>
            <person name="Barbe V."/>
            <person name="Bardou P."/>
            <person name="Bechner M."/>
            <person name="Bellec A."/>
            <person name="Berger A."/>
            <person name="Berges H."/>
            <person name="Bidwell S."/>
            <person name="Bisseling T."/>
            <person name="Choisne N."/>
            <person name="Couloux A."/>
            <person name="Denny R."/>
            <person name="Deshpande S."/>
            <person name="Dai X."/>
            <person name="Doyle J.J."/>
            <person name="Dudez A.M."/>
            <person name="Farmer A.D."/>
            <person name="Fouteau S."/>
            <person name="Franken C."/>
            <person name="Gibelin C."/>
            <person name="Gish J."/>
            <person name="Goldstein S."/>
            <person name="Gonzalez A.J."/>
            <person name="Green P.J."/>
            <person name="Hallab A."/>
            <person name="Hartog M."/>
            <person name="Hua A."/>
            <person name="Humphray S.J."/>
            <person name="Jeong D.H."/>
            <person name="Jing Y."/>
            <person name="Jocker A."/>
            <person name="Kenton S.M."/>
            <person name="Kim D.J."/>
            <person name="Klee K."/>
            <person name="Lai H."/>
            <person name="Lang C."/>
            <person name="Lin S."/>
            <person name="Macmil S.L."/>
            <person name="Magdelenat G."/>
            <person name="Matthews L."/>
            <person name="McCorrison J."/>
            <person name="Monaghan E.L."/>
            <person name="Mun J.H."/>
            <person name="Najar F.Z."/>
            <person name="Nicholson C."/>
            <person name="Noirot C."/>
            <person name="O'Bleness M."/>
            <person name="Paule C.R."/>
            <person name="Poulain J."/>
            <person name="Prion F."/>
            <person name="Qin B."/>
            <person name="Qu C."/>
            <person name="Retzel E.F."/>
            <person name="Riddle C."/>
            <person name="Sallet E."/>
            <person name="Samain S."/>
            <person name="Samson N."/>
            <person name="Sanders I."/>
            <person name="Saurat O."/>
            <person name="Scarpelli C."/>
            <person name="Schiex T."/>
            <person name="Segurens B."/>
            <person name="Severin A.J."/>
            <person name="Sherrier D.J."/>
            <person name="Shi R."/>
            <person name="Sims S."/>
            <person name="Singer S.R."/>
            <person name="Sinharoy S."/>
            <person name="Sterck L."/>
            <person name="Viollet A."/>
            <person name="Wang B.B."/>
            <person name="Wang K."/>
            <person name="Wang M."/>
            <person name="Wang X."/>
            <person name="Warfsmann J."/>
            <person name="Weissenbach J."/>
            <person name="White D.D."/>
            <person name="White J.D."/>
            <person name="Wiley G.B."/>
            <person name="Wincker P."/>
            <person name="Xing Y."/>
            <person name="Yang L."/>
            <person name="Yao Z."/>
            <person name="Ying F."/>
            <person name="Zhai J."/>
            <person name="Zhou L."/>
            <person name="Zuber A."/>
            <person name="Denarie J."/>
            <person name="Dixon R.A."/>
            <person name="May G.D."/>
            <person name="Schwartz D.C."/>
            <person name="Rogers J."/>
            <person name="Quetier F."/>
            <person name="Town C.D."/>
            <person name="Roe B.A."/>
        </authorList>
    </citation>
    <scope>NUCLEOTIDE SEQUENCE [LARGE SCALE GENOMIC DNA]</scope>
    <source>
        <strain evidence="6">A17</strain>
        <strain evidence="7 8">cv. Jemalong A17</strain>
    </source>
</reference>
<dbReference type="GO" id="GO:0005737">
    <property type="term" value="C:cytoplasm"/>
    <property type="evidence" value="ECO:0000318"/>
    <property type="project" value="GO_Central"/>
</dbReference>
<sequence length="310" mass="34659">MSLVYWLFGLIGEGTSISVKVLKCMGINLKDARVEVEKIIGRGGGFVAVEIPFTSCVKRVLKLSLEESRQLDHNYIRSEHLLLGFLREGEGVAAPVLENLGADPTNIRTQLNIIDQFLPDKAIDLNAEAGSRVQLQQAHVLFIYHLRTSSSCLLFIYHSMIWLDMSEFMERSTVSKLIGSLHAYAGYTKGGQLTEEVWRRPYTVVPFDEIEKAHHDVFNMMLQILGDGRLTDSKGRTVDFKNTSYNDIKCWKQCDCERRLSDNSYNQIKSLATEEEIKEGDSVIVDADSDGNVIVLNGSSGAPDSLPLPV</sequence>